<evidence type="ECO:0000256" key="1">
    <source>
        <dbReference type="SAM" id="MobiDB-lite"/>
    </source>
</evidence>
<gene>
    <name evidence="2" type="ORF">METZ01_LOCUS216103</name>
</gene>
<dbReference type="AlphaFoldDB" id="A0A382FKR5"/>
<dbReference type="Pfam" id="PF19541">
    <property type="entry name" value="DUF6065"/>
    <property type="match status" value="1"/>
</dbReference>
<name>A0A382FKR5_9ZZZZ</name>
<evidence type="ECO:0000313" key="2">
    <source>
        <dbReference type="EMBL" id="SVB63249.1"/>
    </source>
</evidence>
<reference evidence="2" key="1">
    <citation type="submission" date="2018-05" db="EMBL/GenBank/DDBJ databases">
        <authorList>
            <person name="Lanie J.A."/>
            <person name="Ng W.-L."/>
            <person name="Kazmierczak K.M."/>
            <person name="Andrzejewski T.M."/>
            <person name="Davidsen T.M."/>
            <person name="Wayne K.J."/>
            <person name="Tettelin H."/>
            <person name="Glass J.I."/>
            <person name="Rusch D."/>
            <person name="Podicherti R."/>
            <person name="Tsui H.-C.T."/>
            <person name="Winkler M.E."/>
        </authorList>
    </citation>
    <scope>NUCLEOTIDE SEQUENCE</scope>
</reference>
<dbReference type="EMBL" id="UINC01050374">
    <property type="protein sequence ID" value="SVB63249.1"/>
    <property type="molecule type" value="Genomic_DNA"/>
</dbReference>
<organism evidence="2">
    <name type="scientific">marine metagenome</name>
    <dbReference type="NCBI Taxonomy" id="408172"/>
    <lineage>
        <taxon>unclassified sequences</taxon>
        <taxon>metagenomes</taxon>
        <taxon>ecological metagenomes</taxon>
    </lineage>
</organism>
<dbReference type="InterPro" id="IPR045709">
    <property type="entry name" value="DUF6065"/>
</dbReference>
<feature type="non-terminal residue" evidence="2">
    <location>
        <position position="1"/>
    </location>
</feature>
<feature type="compositionally biased region" description="Basic and acidic residues" evidence="1">
    <location>
        <begin position="194"/>
        <end position="204"/>
    </location>
</feature>
<sequence>YKNSIEKILQPLKGNRRRDWFSSHAYLCLPLVIGNQHGFVIRTLFEFYAEWNGGESPKDIKLEIFDNLNREQREIKGHQMITSHFGSGIITIQNRFHFRTPNGINLITINPPNFFIDGIQHLTGVIETDNLRRDFTYNLKLTCPKKVVHIPAGTPVGCVLPIERHFVDKFTLAYAEEIFDKDLIENERQIGKEFGEERNIEDKNKTRHAGRRYFEGKDVRGNVFKDHQKRLDED</sequence>
<feature type="region of interest" description="Disordered" evidence="1">
    <location>
        <begin position="194"/>
        <end position="214"/>
    </location>
</feature>
<accession>A0A382FKR5</accession>
<proteinExistence type="predicted"/>
<protein>
    <submittedName>
        <fullName evidence="2">Uncharacterized protein</fullName>
    </submittedName>
</protein>